<evidence type="ECO:0000256" key="5">
    <source>
        <dbReference type="HAMAP-Rule" id="MF_02070"/>
    </source>
</evidence>
<dbReference type="PANTHER" id="PTHR34136:SF1">
    <property type="entry name" value="UDP-N-ACETYL-D-MANNOSAMINURONIC ACID TRANSFERASE"/>
    <property type="match status" value="1"/>
</dbReference>
<dbReference type="EC" id="2.4.1.187" evidence="5"/>
<dbReference type="HAMAP" id="MF_02070">
    <property type="entry name" value="TagA_TarA"/>
    <property type="match status" value="1"/>
</dbReference>
<keyword evidence="7" id="KW-1185">Reference proteome</keyword>
<evidence type="ECO:0000256" key="4">
    <source>
        <dbReference type="ARBA" id="ARBA00023316"/>
    </source>
</evidence>
<gene>
    <name evidence="6" type="ORF">AB1471_10780</name>
</gene>
<dbReference type="RefSeq" id="WP_367779773.1">
    <property type="nucleotide sequence ID" value="NZ_JBFMIA010000009.1"/>
</dbReference>
<dbReference type="Proteomes" id="UP001556040">
    <property type="component" value="Unassembled WGS sequence"/>
</dbReference>
<keyword evidence="3 5" id="KW-0777">Teichoic acid biosynthesis</keyword>
<name>A0ABV3Q4L4_9BACL</name>
<dbReference type="InterPro" id="IPR004629">
    <property type="entry name" value="WecG_TagA_CpsF"/>
</dbReference>
<keyword evidence="4 5" id="KW-0961">Cell wall biogenesis/degradation</keyword>
<evidence type="ECO:0000256" key="3">
    <source>
        <dbReference type="ARBA" id="ARBA00022944"/>
    </source>
</evidence>
<protein>
    <recommendedName>
        <fullName evidence="5">N-acetylglucosaminyldiphosphoundecaprenol N-acetyl-beta-D-mannosaminyltransferase</fullName>
        <ecNumber evidence="5">2.4.1.187</ecNumber>
    </recommendedName>
    <alternativeName>
        <fullName evidence="5">N-acetylmannosaminyltransferase</fullName>
    </alternativeName>
    <alternativeName>
        <fullName evidence="5">UDP-N-acetylmannosamine transferase</fullName>
    </alternativeName>
    <alternativeName>
        <fullName evidence="5">UDP-N-acetylmannosamine:N-acetylglucosaminyl pyrophosphorylundecaprenol N-acetylmannosaminyltransferase</fullName>
    </alternativeName>
</protein>
<evidence type="ECO:0000256" key="2">
    <source>
        <dbReference type="ARBA" id="ARBA00022679"/>
    </source>
</evidence>
<dbReference type="PANTHER" id="PTHR34136">
    <property type="match status" value="1"/>
</dbReference>
<comment type="catalytic activity">
    <reaction evidence="5">
        <text>UDP-N-acetyl-alpha-D-mannosamine + N-acetyl-alpha-D-glucosaminyl-di-trans,octa-cis-undecaprenyl diphosphate = N-acetyl-beta-D-mannosaminyl-(1-&gt;4)-N-acetyl-alpha-D-glucosaminyl di-trans,octa-cis-undecaprenyl diphosphate + UDP + H(+)</text>
        <dbReference type="Rhea" id="RHEA:16053"/>
        <dbReference type="ChEBI" id="CHEBI:15378"/>
        <dbReference type="ChEBI" id="CHEBI:58223"/>
        <dbReference type="ChEBI" id="CHEBI:62959"/>
        <dbReference type="ChEBI" id="CHEBI:68623"/>
        <dbReference type="ChEBI" id="CHEBI:132210"/>
        <dbReference type="EC" id="2.4.1.187"/>
    </reaction>
</comment>
<proteinExistence type="inferred from homology"/>
<dbReference type="CDD" id="cd06533">
    <property type="entry name" value="Glyco_transf_WecG_TagA"/>
    <property type="match status" value="1"/>
</dbReference>
<comment type="caution">
    <text evidence="6">The sequence shown here is derived from an EMBL/GenBank/DDBJ whole genome shotgun (WGS) entry which is preliminary data.</text>
</comment>
<keyword evidence="2 5" id="KW-0808">Transferase</keyword>
<organism evidence="6 7">
    <name type="scientific">Jeotgalibacillus marinus</name>
    <dbReference type="NCBI Taxonomy" id="86667"/>
    <lineage>
        <taxon>Bacteria</taxon>
        <taxon>Bacillati</taxon>
        <taxon>Bacillota</taxon>
        <taxon>Bacilli</taxon>
        <taxon>Bacillales</taxon>
        <taxon>Caryophanaceae</taxon>
        <taxon>Jeotgalibacillus</taxon>
    </lineage>
</organism>
<sequence length="245" mass="28269">MTLKFIPILEIPFIKTTRKQFVEMLQSHIDKQEKSFVVTANPEIVMHAHQSDEYKKCLHKANYITADGIGIVKAAKIIGNPLPERVCGYDIMIDLFHVSNKKNYSIYLLGASQRVLQDTVEVVKKKYPGINVAGHQNGFFDWKDPSVVQNIKKTQPDLVFVALGFPRQEQWISNHLDHFDKGIFIGVGGSFDVFSGNVNRAPEIWRKLNVEWFYRLVKQPSRWRRMLVLPKFAMVILSRKVLKKS</sequence>
<comment type="function">
    <text evidence="5">Catalyzes the conversion of GlcNAc-PP-undecaprenol into ManNAc-GlcNAc-PP-undecaprenol, the first committed lipid intermediate in the de novo synthesis of teichoic acid.</text>
</comment>
<evidence type="ECO:0000313" key="7">
    <source>
        <dbReference type="Proteomes" id="UP001556040"/>
    </source>
</evidence>
<evidence type="ECO:0000256" key="1">
    <source>
        <dbReference type="ARBA" id="ARBA00022676"/>
    </source>
</evidence>
<dbReference type="EMBL" id="JBFMIA010000009">
    <property type="protein sequence ID" value="MEW9502280.1"/>
    <property type="molecule type" value="Genomic_DNA"/>
</dbReference>
<comment type="pathway">
    <text evidence="5">Cell wall biogenesis; teichoic acid biosynthesis.</text>
</comment>
<comment type="similarity">
    <text evidence="5">Belongs to the glycosyltransferase 26 family. TagA/TarA subfamily.</text>
</comment>
<dbReference type="NCBIfam" id="TIGR00696">
    <property type="entry name" value="wecG_tagA_cpsF"/>
    <property type="match status" value="1"/>
</dbReference>
<reference evidence="6 7" key="1">
    <citation type="journal article" date="1979" name="Int. J. Syst. Evol. Microbiol.">
        <title>Bacillus globisporus subsp. marinus subsp. nov.</title>
        <authorList>
            <person name="Liu H."/>
        </authorList>
    </citation>
    <scope>NUCLEOTIDE SEQUENCE [LARGE SCALE GENOMIC DNA]</scope>
    <source>
        <strain evidence="6 7">DSM 1297</strain>
    </source>
</reference>
<evidence type="ECO:0000313" key="6">
    <source>
        <dbReference type="EMBL" id="MEW9502280.1"/>
    </source>
</evidence>
<accession>A0ABV3Q4L4</accession>
<keyword evidence="1 5" id="KW-0328">Glycosyltransferase</keyword>
<dbReference type="Pfam" id="PF03808">
    <property type="entry name" value="Glyco_tran_WecG"/>
    <property type="match status" value="1"/>
</dbReference>
<dbReference type="InterPro" id="IPR034714">
    <property type="entry name" value="TagA_TarA"/>
</dbReference>